<gene>
    <name evidence="1" type="ORF">MENT_LOCUS41059</name>
</gene>
<accession>A0A6V7WN42</accession>
<comment type="caution">
    <text evidence="1">The sequence shown here is derived from an EMBL/GenBank/DDBJ whole genome shotgun (WGS) entry which is preliminary data.</text>
</comment>
<evidence type="ECO:0000313" key="1">
    <source>
        <dbReference type="EMBL" id="CAD2188409.1"/>
    </source>
</evidence>
<protein>
    <submittedName>
        <fullName evidence="1">Uncharacterized protein</fullName>
    </submittedName>
</protein>
<organism evidence="1 2">
    <name type="scientific">Meloidogyne enterolobii</name>
    <name type="common">Root-knot nematode worm</name>
    <name type="synonym">Meloidogyne mayaguensis</name>
    <dbReference type="NCBI Taxonomy" id="390850"/>
    <lineage>
        <taxon>Eukaryota</taxon>
        <taxon>Metazoa</taxon>
        <taxon>Ecdysozoa</taxon>
        <taxon>Nematoda</taxon>
        <taxon>Chromadorea</taxon>
        <taxon>Rhabditida</taxon>
        <taxon>Tylenchina</taxon>
        <taxon>Tylenchomorpha</taxon>
        <taxon>Tylenchoidea</taxon>
        <taxon>Meloidogynidae</taxon>
        <taxon>Meloidogyninae</taxon>
        <taxon>Meloidogyne</taxon>
    </lineage>
</organism>
<proteinExistence type="predicted"/>
<sequence length="46" mass="5419">MGENDNNKKRISSTLKNSKKGKINKTLIPYEELPFGELYYDLLDYH</sequence>
<dbReference type="EMBL" id="CAJEWN010000691">
    <property type="protein sequence ID" value="CAD2188409.1"/>
    <property type="molecule type" value="Genomic_DNA"/>
</dbReference>
<evidence type="ECO:0000313" key="2">
    <source>
        <dbReference type="Proteomes" id="UP000580250"/>
    </source>
</evidence>
<name>A0A6V7WN42_MELEN</name>
<dbReference type="Proteomes" id="UP000580250">
    <property type="component" value="Unassembled WGS sequence"/>
</dbReference>
<dbReference type="AlphaFoldDB" id="A0A6V7WN42"/>
<reference evidence="1 2" key="1">
    <citation type="submission" date="2020-08" db="EMBL/GenBank/DDBJ databases">
        <authorList>
            <person name="Koutsovoulos G."/>
            <person name="Danchin GJ E."/>
        </authorList>
    </citation>
    <scope>NUCLEOTIDE SEQUENCE [LARGE SCALE GENOMIC DNA]</scope>
</reference>